<comment type="caution">
    <text evidence="2">The sequence shown here is derived from an EMBL/GenBank/DDBJ whole genome shotgun (WGS) entry which is preliminary data.</text>
</comment>
<gene>
    <name evidence="2" type="ORF">I5803_06950</name>
</gene>
<dbReference type="AlphaFoldDB" id="A0A931H3C8"/>
<dbReference type="RefSeq" id="WP_196985648.1">
    <property type="nucleotide sequence ID" value="NZ_JADWYS010000001.1"/>
</dbReference>
<evidence type="ECO:0000259" key="1">
    <source>
        <dbReference type="Pfam" id="PF00903"/>
    </source>
</evidence>
<evidence type="ECO:0000313" key="2">
    <source>
        <dbReference type="EMBL" id="MBG9387750.1"/>
    </source>
</evidence>
<dbReference type="CDD" id="cd06588">
    <property type="entry name" value="PhnB_like"/>
    <property type="match status" value="1"/>
</dbReference>
<protein>
    <submittedName>
        <fullName evidence="2">VOC family protein</fullName>
    </submittedName>
</protein>
<dbReference type="SUPFAM" id="SSF54593">
    <property type="entry name" value="Glyoxalase/Bleomycin resistance protein/Dihydroxybiphenyl dioxygenase"/>
    <property type="match status" value="1"/>
</dbReference>
<reference evidence="2" key="1">
    <citation type="submission" date="2020-11" db="EMBL/GenBank/DDBJ databases">
        <title>Bacterial whole genome sequence for Caenimonas sp. DR4.4.</title>
        <authorList>
            <person name="Le V."/>
            <person name="Ko S.-R."/>
            <person name="Ahn C.-Y."/>
            <person name="Oh H.-M."/>
        </authorList>
    </citation>
    <scope>NUCLEOTIDE SEQUENCE</scope>
    <source>
        <strain evidence="2">DR4.4</strain>
    </source>
</reference>
<evidence type="ECO:0000313" key="3">
    <source>
        <dbReference type="Proteomes" id="UP000651050"/>
    </source>
</evidence>
<dbReference type="InterPro" id="IPR029068">
    <property type="entry name" value="Glyas_Bleomycin-R_OHBP_Dase"/>
</dbReference>
<feature type="domain" description="Glyoxalase/fosfomycin resistance/dioxygenase" evidence="1">
    <location>
        <begin position="4"/>
        <end position="131"/>
    </location>
</feature>
<dbReference type="Proteomes" id="UP000651050">
    <property type="component" value="Unassembled WGS sequence"/>
</dbReference>
<dbReference type="PANTHER" id="PTHR33990:SF1">
    <property type="entry name" value="PROTEIN YJDN"/>
    <property type="match status" value="1"/>
</dbReference>
<name>A0A931H3C8_9BURK</name>
<dbReference type="InterPro" id="IPR028973">
    <property type="entry name" value="PhnB-like"/>
</dbReference>
<dbReference type="Pfam" id="PF00903">
    <property type="entry name" value="Glyoxalase"/>
    <property type="match status" value="1"/>
</dbReference>
<dbReference type="Gene3D" id="3.10.180.10">
    <property type="entry name" value="2,3-Dihydroxybiphenyl 1,2-Dioxygenase, domain 1"/>
    <property type="match status" value="1"/>
</dbReference>
<dbReference type="EMBL" id="JADWYS010000001">
    <property type="protein sequence ID" value="MBG9387750.1"/>
    <property type="molecule type" value="Genomic_DNA"/>
</dbReference>
<keyword evidence="3" id="KW-1185">Reference proteome</keyword>
<accession>A0A931H3C8</accession>
<organism evidence="2 3">
    <name type="scientific">Caenimonas aquaedulcis</name>
    <dbReference type="NCBI Taxonomy" id="2793270"/>
    <lineage>
        <taxon>Bacteria</taxon>
        <taxon>Pseudomonadati</taxon>
        <taxon>Pseudomonadota</taxon>
        <taxon>Betaproteobacteria</taxon>
        <taxon>Burkholderiales</taxon>
        <taxon>Comamonadaceae</taxon>
        <taxon>Caenimonas</taxon>
    </lineage>
</organism>
<dbReference type="PANTHER" id="PTHR33990">
    <property type="entry name" value="PROTEIN YJDN-RELATED"/>
    <property type="match status" value="1"/>
</dbReference>
<dbReference type="InterPro" id="IPR004360">
    <property type="entry name" value="Glyas_Fos-R_dOase_dom"/>
</dbReference>
<proteinExistence type="predicted"/>
<sequence length="140" mass="15005">MPMLDSYLFFNGDCRAAMTFYQEVIGGQMMSMMTYAQSPDPNQCGAEGKDRIMHAHLLVDGRNLMASDAPPGQPVPAQGGFALSLNYPSAGEAKKAFDAFAEGGKVTMPMSKTFWIESFGMVTDKFGTPWMVGGGEAAKG</sequence>